<dbReference type="RefSeq" id="WP_136347103.1">
    <property type="nucleotide sequence ID" value="NZ_SSOC01000002.1"/>
</dbReference>
<gene>
    <name evidence="2" type="ORF">E6C76_04660</name>
</gene>
<keyword evidence="3" id="KW-1185">Reference proteome</keyword>
<evidence type="ECO:0000313" key="3">
    <source>
        <dbReference type="Proteomes" id="UP000308430"/>
    </source>
</evidence>
<reference evidence="2 3" key="1">
    <citation type="submission" date="2019-04" db="EMBL/GenBank/DDBJ databases">
        <title>Azoarcus nasutitermitis sp. nov. isolated from termite nest.</title>
        <authorList>
            <person name="Lin S.-Y."/>
            <person name="Hameed A."/>
            <person name="Hsu Y.-H."/>
            <person name="Young C.-C."/>
        </authorList>
    </citation>
    <scope>NUCLEOTIDE SEQUENCE [LARGE SCALE GENOMIC DNA]</scope>
    <source>
        <strain evidence="2 3">CC-YHH838</strain>
    </source>
</reference>
<comment type="caution">
    <text evidence="2">The sequence shown here is derived from an EMBL/GenBank/DDBJ whole genome shotgun (WGS) entry which is preliminary data.</text>
</comment>
<dbReference type="PIRSF" id="PIRSF029505">
    <property type="entry name" value="UCP029505"/>
    <property type="match status" value="1"/>
</dbReference>
<organism evidence="2 3">
    <name type="scientific">Pseudothauera nasutitermitis</name>
    <dbReference type="NCBI Taxonomy" id="2565930"/>
    <lineage>
        <taxon>Bacteria</taxon>
        <taxon>Pseudomonadati</taxon>
        <taxon>Pseudomonadota</taxon>
        <taxon>Betaproteobacteria</taxon>
        <taxon>Rhodocyclales</taxon>
        <taxon>Zoogloeaceae</taxon>
        <taxon>Pseudothauera</taxon>
    </lineage>
</organism>
<dbReference type="EMBL" id="SSOC01000002">
    <property type="protein sequence ID" value="THF66154.1"/>
    <property type="molecule type" value="Genomic_DNA"/>
</dbReference>
<keyword evidence="1" id="KW-1133">Transmembrane helix</keyword>
<evidence type="ECO:0000256" key="1">
    <source>
        <dbReference type="SAM" id="Phobius"/>
    </source>
</evidence>
<keyword evidence="1" id="KW-0812">Transmembrane</keyword>
<name>A0A4S4B0X3_9RHOO</name>
<dbReference type="InterPro" id="IPR016922">
    <property type="entry name" value="UCP029505"/>
</dbReference>
<evidence type="ECO:0000313" key="2">
    <source>
        <dbReference type="EMBL" id="THF66154.1"/>
    </source>
</evidence>
<accession>A0A4S4B0X3</accession>
<dbReference type="AlphaFoldDB" id="A0A4S4B0X3"/>
<protein>
    <submittedName>
        <fullName evidence="2">Thiamine pyrophosphate-binding protein</fullName>
    </submittedName>
</protein>
<dbReference type="Proteomes" id="UP000308430">
    <property type="component" value="Unassembled WGS sequence"/>
</dbReference>
<dbReference type="OrthoDB" id="5366025at2"/>
<feature type="transmembrane region" description="Helical" evidence="1">
    <location>
        <begin position="20"/>
        <end position="40"/>
    </location>
</feature>
<sequence>MSTARSPSTRRAGVPAWKRWLFRVSAVFVVLPLFYLPAYFHSQELNRGTKGLGERELGEIAVGPWSVRFAEWRVEQPFRNGEAGYAKSFTLALCDTCAKQVKAAYLRVGKPRNLRAAGSIFFGSPYRQSVALPIPERVTADAELWITLEGWDGSVHQAALPLAEASPITIEWLSKRGNPT</sequence>
<proteinExistence type="predicted"/>
<keyword evidence="1" id="KW-0472">Membrane</keyword>